<keyword evidence="3 5" id="KW-0067">ATP-binding</keyword>
<sequence>MTVTVGVEEEFLLVDRRNRLAAAAPAVLAGSDDVAGELQPEMVSCQVESVTPVCEQSDELLECLRDQRARLRDGAASAGLRLLAAGSPPMSADPVRLSPGRRYRRIADHFRGLMSTAHVCGCHIHLGVPDSDTGVRVINHVRPWLPVLLAVSANSPFAEGADTGYASWRYLAMSRWPSGGPPPYVESAGQYEELVDEMARSGAIMDPGNLYWDMRLSPRHPTVEIRVCDVAATEREAALLAVLAQGLAATAFARIGDGVDAPRVPQEVLRADLWRAARDGLDGTCVDPVDRVLRPVPVVLARLLDEVRPHLDGGAKEFAEQAVPSLVAAGGGASRQRAAFERGGVGAVVELLTGSGNYPEAARGGRR</sequence>
<dbReference type="Proteomes" id="UP001501624">
    <property type="component" value="Unassembled WGS sequence"/>
</dbReference>
<accession>A0ABP7JGL2</accession>
<dbReference type="PANTHER" id="PTHR36510:SF1">
    <property type="entry name" value="GLUTAMATE--CYSTEINE LIGASE 2-RELATED"/>
    <property type="match status" value="1"/>
</dbReference>
<dbReference type="PANTHER" id="PTHR36510">
    <property type="entry name" value="GLUTAMATE--CYSTEINE LIGASE 2-RELATED"/>
    <property type="match status" value="1"/>
</dbReference>
<dbReference type="EC" id="6.3.2.2" evidence="5"/>
<dbReference type="RefSeq" id="WP_237338321.1">
    <property type="nucleotide sequence ID" value="NZ_BAABCM010000013.1"/>
</dbReference>
<protein>
    <recommendedName>
        <fullName evidence="5">Putative glutamate--cysteine ligase 2</fullName>
        <ecNumber evidence="5">6.3.2.2</ecNumber>
    </recommendedName>
    <alternativeName>
        <fullName evidence="5">Gamma-glutamylcysteine synthetase 2</fullName>
        <shortName evidence="5">GCS 2</shortName>
        <shortName evidence="5">Gamma-GCS 2</shortName>
    </alternativeName>
</protein>
<evidence type="ECO:0000256" key="5">
    <source>
        <dbReference type="HAMAP-Rule" id="MF_01609"/>
    </source>
</evidence>
<evidence type="ECO:0000256" key="1">
    <source>
        <dbReference type="ARBA" id="ARBA00022598"/>
    </source>
</evidence>
<keyword evidence="2 5" id="KW-0547">Nucleotide-binding</keyword>
<dbReference type="HAMAP" id="MF_01609">
    <property type="entry name" value="Glu_cys_ligase_2"/>
    <property type="match status" value="1"/>
</dbReference>
<dbReference type="NCBIfam" id="TIGR02050">
    <property type="entry name" value="gshA_cyan_rel"/>
    <property type="match status" value="1"/>
</dbReference>
<organism evidence="6 7">
    <name type="scientific">Amycolatopsis tucumanensis</name>
    <dbReference type="NCBI Taxonomy" id="401106"/>
    <lineage>
        <taxon>Bacteria</taxon>
        <taxon>Bacillati</taxon>
        <taxon>Actinomycetota</taxon>
        <taxon>Actinomycetes</taxon>
        <taxon>Pseudonocardiales</taxon>
        <taxon>Pseudonocardiaceae</taxon>
        <taxon>Amycolatopsis</taxon>
    </lineage>
</organism>
<dbReference type="EMBL" id="BAABCM010000013">
    <property type="protein sequence ID" value="GAA3843073.1"/>
    <property type="molecule type" value="Genomic_DNA"/>
</dbReference>
<dbReference type="InterPro" id="IPR006336">
    <property type="entry name" value="GCS2"/>
</dbReference>
<evidence type="ECO:0000256" key="4">
    <source>
        <dbReference type="ARBA" id="ARBA00048819"/>
    </source>
</evidence>
<comment type="function">
    <text evidence="5">ATP-dependent carboxylate-amine ligase which exhibits weak glutamate--cysteine ligase activity.</text>
</comment>
<dbReference type="InterPro" id="IPR014746">
    <property type="entry name" value="Gln_synth/guanido_kin_cat_dom"/>
</dbReference>
<dbReference type="InterPro" id="IPR050141">
    <property type="entry name" value="GCL_type2/YbdK_subfam"/>
</dbReference>
<evidence type="ECO:0000313" key="7">
    <source>
        <dbReference type="Proteomes" id="UP001501624"/>
    </source>
</evidence>
<evidence type="ECO:0000256" key="3">
    <source>
        <dbReference type="ARBA" id="ARBA00022840"/>
    </source>
</evidence>
<dbReference type="GO" id="GO:0016874">
    <property type="term" value="F:ligase activity"/>
    <property type="evidence" value="ECO:0007669"/>
    <property type="project" value="UniProtKB-KW"/>
</dbReference>
<evidence type="ECO:0000256" key="2">
    <source>
        <dbReference type="ARBA" id="ARBA00022741"/>
    </source>
</evidence>
<reference evidence="7" key="1">
    <citation type="journal article" date="2019" name="Int. J. Syst. Evol. Microbiol.">
        <title>The Global Catalogue of Microorganisms (GCM) 10K type strain sequencing project: providing services to taxonomists for standard genome sequencing and annotation.</title>
        <authorList>
            <consortium name="The Broad Institute Genomics Platform"/>
            <consortium name="The Broad Institute Genome Sequencing Center for Infectious Disease"/>
            <person name="Wu L."/>
            <person name="Ma J."/>
        </authorList>
    </citation>
    <scope>NUCLEOTIDE SEQUENCE [LARGE SCALE GENOMIC DNA]</scope>
    <source>
        <strain evidence="7">JCM 17017</strain>
    </source>
</reference>
<dbReference type="SUPFAM" id="SSF55931">
    <property type="entry name" value="Glutamine synthetase/guanido kinase"/>
    <property type="match status" value="1"/>
</dbReference>
<dbReference type="NCBIfam" id="NF010041">
    <property type="entry name" value="PRK13517.1-1"/>
    <property type="match status" value="1"/>
</dbReference>
<name>A0ABP7JGL2_9PSEU</name>
<keyword evidence="7" id="KW-1185">Reference proteome</keyword>
<comment type="similarity">
    <text evidence="5">Belongs to the glutamate--cysteine ligase type 2 family. YbdK subfamily.</text>
</comment>
<keyword evidence="1 5" id="KW-0436">Ligase</keyword>
<gene>
    <name evidence="6" type="ORF">GCM10022380_71650</name>
</gene>
<dbReference type="Gene3D" id="3.30.590.20">
    <property type="match status" value="1"/>
</dbReference>
<proteinExistence type="inferred from homology"/>
<dbReference type="Pfam" id="PF04107">
    <property type="entry name" value="GCS2"/>
    <property type="match status" value="1"/>
</dbReference>
<dbReference type="InterPro" id="IPR011793">
    <property type="entry name" value="YbdK"/>
</dbReference>
<evidence type="ECO:0000313" key="6">
    <source>
        <dbReference type="EMBL" id="GAA3843073.1"/>
    </source>
</evidence>
<comment type="caution">
    <text evidence="6">The sequence shown here is derived from an EMBL/GenBank/DDBJ whole genome shotgun (WGS) entry which is preliminary data.</text>
</comment>
<comment type="catalytic activity">
    <reaction evidence="4 5">
        <text>L-cysteine + L-glutamate + ATP = gamma-L-glutamyl-L-cysteine + ADP + phosphate + H(+)</text>
        <dbReference type="Rhea" id="RHEA:13285"/>
        <dbReference type="ChEBI" id="CHEBI:15378"/>
        <dbReference type="ChEBI" id="CHEBI:29985"/>
        <dbReference type="ChEBI" id="CHEBI:30616"/>
        <dbReference type="ChEBI" id="CHEBI:35235"/>
        <dbReference type="ChEBI" id="CHEBI:43474"/>
        <dbReference type="ChEBI" id="CHEBI:58173"/>
        <dbReference type="ChEBI" id="CHEBI:456216"/>
        <dbReference type="EC" id="6.3.2.2"/>
    </reaction>
</comment>